<evidence type="ECO:0000313" key="2">
    <source>
        <dbReference type="Proteomes" id="UP000078540"/>
    </source>
</evidence>
<sequence length="183" mass="20209">MELIINKKYNISAVKSTSCNCSKVTSSLPSNSPQALCAALSNVPLIILIENYSKDTYFNVPFITRFSTQLSSRKSFHYFPVFCAVVIVLPNASTDLALVLIADVTSLSLRNYSRKSLAVHFVDPASLRVSEPIAISMYSQFRAFERTALPFVFAAPLTLAASGPEFVPDLLVICELLWHPRSL</sequence>
<organism evidence="1 2">
    <name type="scientific">Atta colombica</name>
    <dbReference type="NCBI Taxonomy" id="520822"/>
    <lineage>
        <taxon>Eukaryota</taxon>
        <taxon>Metazoa</taxon>
        <taxon>Ecdysozoa</taxon>
        <taxon>Arthropoda</taxon>
        <taxon>Hexapoda</taxon>
        <taxon>Insecta</taxon>
        <taxon>Pterygota</taxon>
        <taxon>Neoptera</taxon>
        <taxon>Endopterygota</taxon>
        <taxon>Hymenoptera</taxon>
        <taxon>Apocrita</taxon>
        <taxon>Aculeata</taxon>
        <taxon>Formicoidea</taxon>
        <taxon>Formicidae</taxon>
        <taxon>Myrmicinae</taxon>
        <taxon>Atta</taxon>
    </lineage>
</organism>
<keyword evidence="2" id="KW-1185">Reference proteome</keyword>
<dbReference type="AlphaFoldDB" id="A0A195AVI8"/>
<dbReference type="EMBL" id="KQ976731">
    <property type="protein sequence ID" value="KYM76196.1"/>
    <property type="molecule type" value="Genomic_DNA"/>
</dbReference>
<proteinExistence type="predicted"/>
<accession>A0A195AVI8</accession>
<evidence type="ECO:0000313" key="1">
    <source>
        <dbReference type="EMBL" id="KYM76196.1"/>
    </source>
</evidence>
<gene>
    <name evidence="1" type="ORF">ALC53_13223</name>
</gene>
<protein>
    <submittedName>
        <fullName evidence="1">Uncharacterized protein</fullName>
    </submittedName>
</protein>
<dbReference type="Proteomes" id="UP000078540">
    <property type="component" value="Unassembled WGS sequence"/>
</dbReference>
<reference evidence="1 2" key="1">
    <citation type="submission" date="2015-09" db="EMBL/GenBank/DDBJ databases">
        <title>Atta colombica WGS genome.</title>
        <authorList>
            <person name="Nygaard S."/>
            <person name="Hu H."/>
            <person name="Boomsma J."/>
            <person name="Zhang G."/>
        </authorList>
    </citation>
    <scope>NUCLEOTIDE SEQUENCE [LARGE SCALE GENOMIC DNA]</scope>
    <source>
        <strain evidence="1">Treedump-2</strain>
        <tissue evidence="1">Whole body</tissue>
    </source>
</reference>
<name>A0A195AVI8_9HYME</name>